<dbReference type="CDD" id="cd05466">
    <property type="entry name" value="PBP2_LTTR_substrate"/>
    <property type="match status" value="1"/>
</dbReference>
<dbReference type="InterPro" id="IPR000847">
    <property type="entry name" value="LysR_HTH_N"/>
</dbReference>
<dbReference type="PANTHER" id="PTHR30126:SF39">
    <property type="entry name" value="HTH-TYPE TRANSCRIPTIONAL REGULATOR CYSL"/>
    <property type="match status" value="1"/>
</dbReference>
<dbReference type="Pfam" id="PF03466">
    <property type="entry name" value="LysR_substrate"/>
    <property type="match status" value="1"/>
</dbReference>
<dbReference type="Gene3D" id="1.10.10.10">
    <property type="entry name" value="Winged helix-like DNA-binding domain superfamily/Winged helix DNA-binding domain"/>
    <property type="match status" value="1"/>
</dbReference>
<dbReference type="PANTHER" id="PTHR30126">
    <property type="entry name" value="HTH-TYPE TRANSCRIPTIONAL REGULATOR"/>
    <property type="match status" value="1"/>
</dbReference>
<protein>
    <submittedName>
        <fullName evidence="6">LysR family transcriptional regulator</fullName>
    </submittedName>
</protein>
<dbReference type="GO" id="GO:0003700">
    <property type="term" value="F:DNA-binding transcription factor activity"/>
    <property type="evidence" value="ECO:0007669"/>
    <property type="project" value="InterPro"/>
</dbReference>
<dbReference type="InterPro" id="IPR005119">
    <property type="entry name" value="LysR_subst-bd"/>
</dbReference>
<dbReference type="OrthoDB" id="7840053at2"/>
<evidence type="ECO:0000256" key="3">
    <source>
        <dbReference type="ARBA" id="ARBA00023125"/>
    </source>
</evidence>
<comment type="caution">
    <text evidence="6">The sequence shown here is derived from an EMBL/GenBank/DDBJ whole genome shotgun (WGS) entry which is preliminary data.</text>
</comment>
<keyword evidence="2" id="KW-0805">Transcription regulation</keyword>
<name>A0A0L8BGL2_ENSAD</name>
<dbReference type="RefSeq" id="WP_053252400.1">
    <property type="nucleotide sequence ID" value="NZ_LGAP01000033.1"/>
</dbReference>
<keyword evidence="4" id="KW-0804">Transcription</keyword>
<evidence type="ECO:0000313" key="6">
    <source>
        <dbReference type="EMBL" id="KOF13680.1"/>
    </source>
</evidence>
<organism evidence="6 7">
    <name type="scientific">Ensifer adhaerens</name>
    <name type="common">Sinorhizobium morelense</name>
    <dbReference type="NCBI Taxonomy" id="106592"/>
    <lineage>
        <taxon>Bacteria</taxon>
        <taxon>Pseudomonadati</taxon>
        <taxon>Pseudomonadota</taxon>
        <taxon>Alphaproteobacteria</taxon>
        <taxon>Hyphomicrobiales</taxon>
        <taxon>Rhizobiaceae</taxon>
        <taxon>Sinorhizobium/Ensifer group</taxon>
        <taxon>Ensifer</taxon>
    </lineage>
</organism>
<dbReference type="PATRIC" id="fig|106592.7.peg.5089"/>
<dbReference type="InterPro" id="IPR036390">
    <property type="entry name" value="WH_DNA-bd_sf"/>
</dbReference>
<dbReference type="PROSITE" id="PS50931">
    <property type="entry name" value="HTH_LYSR"/>
    <property type="match status" value="1"/>
</dbReference>
<dbReference type="AlphaFoldDB" id="A0A0L8BGL2"/>
<dbReference type="EMBL" id="LGAP01000033">
    <property type="protein sequence ID" value="KOF13680.1"/>
    <property type="molecule type" value="Genomic_DNA"/>
</dbReference>
<proteinExistence type="inferred from homology"/>
<dbReference type="Pfam" id="PF00126">
    <property type="entry name" value="HTH_1"/>
    <property type="match status" value="1"/>
</dbReference>
<dbReference type="InterPro" id="IPR036388">
    <property type="entry name" value="WH-like_DNA-bd_sf"/>
</dbReference>
<comment type="similarity">
    <text evidence="1">Belongs to the LysR transcriptional regulatory family.</text>
</comment>
<dbReference type="GO" id="GO:0000976">
    <property type="term" value="F:transcription cis-regulatory region binding"/>
    <property type="evidence" value="ECO:0007669"/>
    <property type="project" value="TreeGrafter"/>
</dbReference>
<evidence type="ECO:0000313" key="7">
    <source>
        <dbReference type="Proteomes" id="UP000037425"/>
    </source>
</evidence>
<gene>
    <name evidence="6" type="ORF">AC244_29655</name>
</gene>
<evidence type="ECO:0000256" key="1">
    <source>
        <dbReference type="ARBA" id="ARBA00009437"/>
    </source>
</evidence>
<feature type="domain" description="HTH lysR-type" evidence="5">
    <location>
        <begin position="4"/>
        <end position="61"/>
    </location>
</feature>
<dbReference type="PRINTS" id="PR00039">
    <property type="entry name" value="HTHLYSR"/>
</dbReference>
<dbReference type="SUPFAM" id="SSF46785">
    <property type="entry name" value="Winged helix' DNA-binding domain"/>
    <property type="match status" value="1"/>
</dbReference>
<keyword evidence="3" id="KW-0238">DNA-binding</keyword>
<evidence type="ECO:0000256" key="2">
    <source>
        <dbReference type="ARBA" id="ARBA00023015"/>
    </source>
</evidence>
<dbReference type="FunFam" id="1.10.10.10:FF:000001">
    <property type="entry name" value="LysR family transcriptional regulator"/>
    <property type="match status" value="1"/>
</dbReference>
<evidence type="ECO:0000259" key="5">
    <source>
        <dbReference type="PROSITE" id="PS50931"/>
    </source>
</evidence>
<evidence type="ECO:0000256" key="4">
    <source>
        <dbReference type="ARBA" id="ARBA00023163"/>
    </source>
</evidence>
<dbReference type="Gene3D" id="3.40.190.290">
    <property type="match status" value="1"/>
</dbReference>
<dbReference type="SUPFAM" id="SSF53850">
    <property type="entry name" value="Periplasmic binding protein-like II"/>
    <property type="match status" value="1"/>
</dbReference>
<reference evidence="7" key="1">
    <citation type="submission" date="2015-07" db="EMBL/GenBank/DDBJ databases">
        <title>Whole genome sequence of an Ensifer adhaerens strain isolated from a cave pool in the Wind Cave National Park.</title>
        <authorList>
            <person name="Eng W.W.H."/>
            <person name="Gan H.M."/>
            <person name="Barton H.A."/>
            <person name="Savka M.A."/>
        </authorList>
    </citation>
    <scope>NUCLEOTIDE SEQUENCE [LARGE SCALE GENOMIC DNA]</scope>
    <source>
        <strain evidence="7">SD006</strain>
    </source>
</reference>
<dbReference type="Proteomes" id="UP000037425">
    <property type="component" value="Unassembled WGS sequence"/>
</dbReference>
<accession>A0A0L8BGL2</accession>
<sequence>MSALNLDYLKTFSLVAELGSFSAAAERLGLTQPAISLQVRALEKQLGVRLVERVGRTARPSAAGEELLAHAGRIEAATNQAVEAVARHAKGVLGRVRLGTGATPCAFLLPPLLADLKRRFPDLDITVTTGNSADIVRAVDDNLLDIGLVSLPVSGRIFEITPLFDERFVAIAPAETSLPDTVTAETLAQRPLILYEPGANTRRLTDEWLAASGIAIKPVMALGSVDAIKEMVAVGLGAALVPEIALRAADREHLVVRQVAPPLSRRFALVLRRDKRLDRALRETIAALKTLAALELEPTRRAPAR</sequence>